<gene>
    <name evidence="1" type="ORF">Poly24_25520</name>
</gene>
<name>A0A518JTG7_9BACT</name>
<organism evidence="1 2">
    <name type="scientific">Rosistilla carotiformis</name>
    <dbReference type="NCBI Taxonomy" id="2528017"/>
    <lineage>
        <taxon>Bacteria</taxon>
        <taxon>Pseudomonadati</taxon>
        <taxon>Planctomycetota</taxon>
        <taxon>Planctomycetia</taxon>
        <taxon>Pirellulales</taxon>
        <taxon>Pirellulaceae</taxon>
        <taxon>Rosistilla</taxon>
    </lineage>
</organism>
<dbReference type="Proteomes" id="UP000315082">
    <property type="component" value="Chromosome"/>
</dbReference>
<evidence type="ECO:0000313" key="2">
    <source>
        <dbReference type="Proteomes" id="UP000315082"/>
    </source>
</evidence>
<sequence length="196" mass="21308">MTVAHLDLRRLRGIRCFYSIGVSSREIANRVGALCVFGEILTGTPPLSRSSLLARWHATVWGSNKFSAHSTATAVAECVECQAKEQKDGLLACYGRFTLPGGKTDTLQSAGMNLRGRGNMSGAQFLAITSNRRSLSIGSVRSGRSVVVSRLAQSVESEGHRRMLAQCARLGTLSRFHPPHDSRLLRYAMVCETTVP</sequence>
<evidence type="ECO:0000313" key="1">
    <source>
        <dbReference type="EMBL" id="QDV68839.1"/>
    </source>
</evidence>
<keyword evidence="2" id="KW-1185">Reference proteome</keyword>
<accession>A0A518JTG7</accession>
<dbReference type="KEGG" id="rcf:Poly24_25520"/>
<protein>
    <submittedName>
        <fullName evidence="1">Uncharacterized protein</fullName>
    </submittedName>
</protein>
<proteinExistence type="predicted"/>
<dbReference type="AlphaFoldDB" id="A0A518JTG7"/>
<dbReference type="EMBL" id="CP036348">
    <property type="protein sequence ID" value="QDV68839.1"/>
    <property type="molecule type" value="Genomic_DNA"/>
</dbReference>
<reference evidence="1 2" key="1">
    <citation type="submission" date="2019-02" db="EMBL/GenBank/DDBJ databases">
        <title>Deep-cultivation of Planctomycetes and their phenomic and genomic characterization uncovers novel biology.</title>
        <authorList>
            <person name="Wiegand S."/>
            <person name="Jogler M."/>
            <person name="Boedeker C."/>
            <person name="Pinto D."/>
            <person name="Vollmers J."/>
            <person name="Rivas-Marin E."/>
            <person name="Kohn T."/>
            <person name="Peeters S.H."/>
            <person name="Heuer A."/>
            <person name="Rast P."/>
            <person name="Oberbeckmann S."/>
            <person name="Bunk B."/>
            <person name="Jeske O."/>
            <person name="Meyerdierks A."/>
            <person name="Storesund J.E."/>
            <person name="Kallscheuer N."/>
            <person name="Luecker S."/>
            <person name="Lage O.M."/>
            <person name="Pohl T."/>
            <person name="Merkel B.J."/>
            <person name="Hornburger P."/>
            <person name="Mueller R.-W."/>
            <person name="Bruemmer F."/>
            <person name="Labrenz M."/>
            <person name="Spormann A.M."/>
            <person name="Op den Camp H."/>
            <person name="Overmann J."/>
            <person name="Amann R."/>
            <person name="Jetten M.S.M."/>
            <person name="Mascher T."/>
            <person name="Medema M.H."/>
            <person name="Devos D.P."/>
            <person name="Kaster A.-K."/>
            <person name="Ovreas L."/>
            <person name="Rohde M."/>
            <person name="Galperin M.Y."/>
            <person name="Jogler C."/>
        </authorList>
    </citation>
    <scope>NUCLEOTIDE SEQUENCE [LARGE SCALE GENOMIC DNA]</scope>
    <source>
        <strain evidence="1 2">Poly24</strain>
    </source>
</reference>